<dbReference type="Proteomes" id="UP000016608">
    <property type="component" value="Unassembled WGS sequence"/>
</dbReference>
<dbReference type="HOGENOM" id="CLU_060196_1_0_9"/>
<evidence type="ECO:0000313" key="4">
    <source>
        <dbReference type="Proteomes" id="UP000016608"/>
    </source>
</evidence>
<dbReference type="InterPro" id="IPR012255">
    <property type="entry name" value="ETF_b"/>
</dbReference>
<dbReference type="SUPFAM" id="SSF52402">
    <property type="entry name" value="Adenine nucleotide alpha hydrolases-like"/>
    <property type="match status" value="1"/>
</dbReference>
<dbReference type="InterPro" id="IPR014730">
    <property type="entry name" value="ETF_a/b_N"/>
</dbReference>
<dbReference type="PATRIC" id="fig|1256908.3.peg.2627"/>
<evidence type="ECO:0000313" key="3">
    <source>
        <dbReference type="EMBL" id="ERK42479.1"/>
    </source>
</evidence>
<gene>
    <name evidence="3" type="ORF">HMPREF0373_02860</name>
</gene>
<proteinExistence type="predicted"/>
<sequence>MDIFENRRNTNKKMQEKIIMEILVCIKQVPDDSVEISLDEATGKPALDGVTPVVNAFDTYAEEMAVRLKEAVAESEVTVVSIGDDSVKNSLKNCLAVGADHAYLVKCDEAEKLDGAAVAKVLAKAKADIEAAEGKTFDLIFCGKESTDYAASQTGLLLAAELNVPAVANVVAVETADGTAKIRQETETGYNEVEASMPCVVTIQKPNYDPRYPTIKSKMAARKKPIGELEVGEIPESSMEVVKVYAPAKRQAGVKIKAESPEESVAQAMKLIADAKVL</sequence>
<protein>
    <recommendedName>
        <fullName evidence="1">Electron transfer flavoprotein small subunit</fullName>
    </recommendedName>
</protein>
<accession>U2PFH0</accession>
<dbReference type="Gene3D" id="3.40.50.620">
    <property type="entry name" value="HUPs"/>
    <property type="match status" value="1"/>
</dbReference>
<dbReference type="PANTHER" id="PTHR21294:SF17">
    <property type="entry name" value="PROTEIN FIXA"/>
    <property type="match status" value="1"/>
</dbReference>
<dbReference type="eggNOG" id="COG2086">
    <property type="taxonomic scope" value="Bacteria"/>
</dbReference>
<dbReference type="GO" id="GO:0009055">
    <property type="term" value="F:electron transfer activity"/>
    <property type="evidence" value="ECO:0007669"/>
    <property type="project" value="InterPro"/>
</dbReference>
<dbReference type="Pfam" id="PF01012">
    <property type="entry name" value="ETF"/>
    <property type="match status" value="1"/>
</dbReference>
<evidence type="ECO:0000256" key="1">
    <source>
        <dbReference type="ARBA" id="ARBA00042002"/>
    </source>
</evidence>
<name>U2PFH0_EUBRA</name>
<dbReference type="PIRSF" id="PIRSF000090">
    <property type="entry name" value="Beta-ETF"/>
    <property type="match status" value="1"/>
</dbReference>
<evidence type="ECO:0000259" key="2">
    <source>
        <dbReference type="SMART" id="SM00893"/>
    </source>
</evidence>
<dbReference type="AlphaFoldDB" id="U2PFH0"/>
<dbReference type="PANTHER" id="PTHR21294">
    <property type="entry name" value="ELECTRON TRANSFER FLAVOPROTEIN BETA-SUBUNIT"/>
    <property type="match status" value="1"/>
</dbReference>
<reference evidence="3 4" key="1">
    <citation type="submission" date="2013-06" db="EMBL/GenBank/DDBJ databases">
        <authorList>
            <person name="Weinstock G."/>
            <person name="Sodergren E."/>
            <person name="Lobos E.A."/>
            <person name="Fulton L."/>
            <person name="Fulton R."/>
            <person name="Courtney L."/>
            <person name="Fronick C."/>
            <person name="O'Laughlin M."/>
            <person name="Godfrey J."/>
            <person name="Wilson R.M."/>
            <person name="Miner T."/>
            <person name="Farmer C."/>
            <person name="Delehaunty K."/>
            <person name="Cordes M."/>
            <person name="Minx P."/>
            <person name="Tomlinson C."/>
            <person name="Chen J."/>
            <person name="Wollam A."/>
            <person name="Pepin K.H."/>
            <person name="Bhonagiri V."/>
            <person name="Zhang X."/>
            <person name="Warren W."/>
            <person name="Mitreva M."/>
            <person name="Mardis E.R."/>
            <person name="Wilson R.K."/>
        </authorList>
    </citation>
    <scope>NUCLEOTIDE SEQUENCE [LARGE SCALE GENOMIC DNA]</scope>
    <source>
        <strain evidence="3 4">ATCC 29099</strain>
    </source>
</reference>
<dbReference type="EMBL" id="AWVJ01000174">
    <property type="protein sequence ID" value="ERK42479.1"/>
    <property type="molecule type" value="Genomic_DNA"/>
</dbReference>
<keyword evidence="4" id="KW-1185">Reference proteome</keyword>
<dbReference type="SMART" id="SM00893">
    <property type="entry name" value="ETF"/>
    <property type="match status" value="1"/>
</dbReference>
<feature type="domain" description="Electron transfer flavoprotein alpha/beta-subunit N-terminal" evidence="2">
    <location>
        <begin position="42"/>
        <end position="238"/>
    </location>
</feature>
<comment type="caution">
    <text evidence="3">The sequence shown here is derived from an EMBL/GenBank/DDBJ whole genome shotgun (WGS) entry which is preliminary data.</text>
</comment>
<organism evidence="3 4">
    <name type="scientific">Eubacterium ramulus ATCC 29099</name>
    <dbReference type="NCBI Taxonomy" id="1256908"/>
    <lineage>
        <taxon>Bacteria</taxon>
        <taxon>Bacillati</taxon>
        <taxon>Bacillota</taxon>
        <taxon>Clostridia</taxon>
        <taxon>Eubacteriales</taxon>
        <taxon>Eubacteriaceae</taxon>
        <taxon>Eubacterium</taxon>
    </lineage>
</organism>
<dbReference type="InterPro" id="IPR014729">
    <property type="entry name" value="Rossmann-like_a/b/a_fold"/>
</dbReference>